<dbReference type="Proteomes" id="UP000007174">
    <property type="component" value="Unassembled WGS sequence"/>
</dbReference>
<proteinExistence type="predicted"/>
<reference evidence="2" key="1">
    <citation type="journal article" date="2012" name="Nat. Genet.">
        <title>Lifestyle transitions in plant pathogenic Colletotrichum fungi deciphered by genome and transcriptome analyses.</title>
        <authorList>
            <person name="O'Connell R.J."/>
            <person name="Thon M.R."/>
            <person name="Hacquard S."/>
            <person name="Amyotte S.G."/>
            <person name="Kleemann J."/>
            <person name="Torres M.F."/>
            <person name="Damm U."/>
            <person name="Buiate E.A."/>
            <person name="Epstein L."/>
            <person name="Alkan N."/>
            <person name="Altmueller J."/>
            <person name="Alvarado-Balderrama L."/>
            <person name="Bauser C.A."/>
            <person name="Becker C."/>
            <person name="Birren B.W."/>
            <person name="Chen Z."/>
            <person name="Choi J."/>
            <person name="Crouch J.A."/>
            <person name="Duvick J.P."/>
            <person name="Farman M.A."/>
            <person name="Gan P."/>
            <person name="Heiman D."/>
            <person name="Henrissat B."/>
            <person name="Howard R.J."/>
            <person name="Kabbage M."/>
            <person name="Koch C."/>
            <person name="Kracher B."/>
            <person name="Kubo Y."/>
            <person name="Law A.D."/>
            <person name="Lebrun M.-H."/>
            <person name="Lee Y.-H."/>
            <person name="Miyara I."/>
            <person name="Moore N."/>
            <person name="Neumann U."/>
            <person name="Nordstroem K."/>
            <person name="Panaccione D.G."/>
            <person name="Panstruga R."/>
            <person name="Place M."/>
            <person name="Proctor R.H."/>
            <person name="Prusky D."/>
            <person name="Rech G."/>
            <person name="Reinhardt R."/>
            <person name="Rollins J.A."/>
            <person name="Rounsley S."/>
            <person name="Schardl C.L."/>
            <person name="Schwartz D.C."/>
            <person name="Shenoy N."/>
            <person name="Shirasu K."/>
            <person name="Sikhakolli U.R."/>
            <person name="Stueber K."/>
            <person name="Sukno S.A."/>
            <person name="Sweigard J.A."/>
            <person name="Takano Y."/>
            <person name="Takahara H."/>
            <person name="Trail F."/>
            <person name="van der Does H.C."/>
            <person name="Voll L.M."/>
            <person name="Will I."/>
            <person name="Young S."/>
            <person name="Zeng Q."/>
            <person name="Zhang J."/>
            <person name="Zhou S."/>
            <person name="Dickman M.B."/>
            <person name="Schulze-Lefert P."/>
            <person name="Ver Loren van Themaat E."/>
            <person name="Ma L.-J."/>
            <person name="Vaillancourt L.J."/>
        </authorList>
    </citation>
    <scope>NUCLEOTIDE SEQUENCE [LARGE SCALE GENOMIC DNA]</scope>
    <source>
        <strain evidence="2">IMI 349063</strain>
    </source>
</reference>
<organism evidence="1 2">
    <name type="scientific">Colletotrichum higginsianum (strain IMI 349063)</name>
    <name type="common">Crucifer anthracnose fungus</name>
    <dbReference type="NCBI Taxonomy" id="759273"/>
    <lineage>
        <taxon>Eukaryota</taxon>
        <taxon>Fungi</taxon>
        <taxon>Dikarya</taxon>
        <taxon>Ascomycota</taxon>
        <taxon>Pezizomycotina</taxon>
        <taxon>Sordariomycetes</taxon>
        <taxon>Hypocreomycetidae</taxon>
        <taxon>Glomerellales</taxon>
        <taxon>Glomerellaceae</taxon>
        <taxon>Colletotrichum</taxon>
        <taxon>Colletotrichum destructivum species complex</taxon>
    </lineage>
</organism>
<dbReference type="EMBL" id="CACQ02000522">
    <property type="protein sequence ID" value="CCF32741.1"/>
    <property type="molecule type" value="Genomic_DNA"/>
</dbReference>
<feature type="non-terminal residue" evidence="1">
    <location>
        <position position="1"/>
    </location>
</feature>
<dbReference type="AlphaFoldDB" id="H1UXP0"/>
<evidence type="ECO:0000313" key="2">
    <source>
        <dbReference type="Proteomes" id="UP000007174"/>
    </source>
</evidence>
<gene>
    <name evidence="1" type="ORF">CH063_05070</name>
</gene>
<dbReference type="HOGENOM" id="CLU_2800873_0_0_1"/>
<protein>
    <submittedName>
        <fullName evidence="1">Uncharacterized protein</fullName>
    </submittedName>
</protein>
<sequence length="68" mass="7331">AYLTSVYFSHGMLDTGNPRLAWYPAKYVEATMPVVALSGHGAAEALTASKAASDNLAKDMIERSRKKT</sequence>
<evidence type="ECO:0000313" key="1">
    <source>
        <dbReference type="EMBL" id="CCF32741.1"/>
    </source>
</evidence>
<accession>H1UXP0</accession>
<name>H1UXP0_COLHI</name>